<dbReference type="PANTHER" id="PTHR46580">
    <property type="entry name" value="SENSOR KINASE-RELATED"/>
    <property type="match status" value="1"/>
</dbReference>
<dbReference type="AlphaFoldDB" id="A0A3S2VKD1"/>
<dbReference type="InterPro" id="IPR013517">
    <property type="entry name" value="FG-GAP"/>
</dbReference>
<keyword evidence="1 3" id="KW-0732">Signal</keyword>
<feature type="compositionally biased region" description="Gly residues" evidence="2">
    <location>
        <begin position="363"/>
        <end position="372"/>
    </location>
</feature>
<dbReference type="Pfam" id="PF01839">
    <property type="entry name" value="FG-GAP"/>
    <property type="match status" value="1"/>
</dbReference>
<evidence type="ECO:0000313" key="5">
    <source>
        <dbReference type="Proteomes" id="UP000283128"/>
    </source>
</evidence>
<dbReference type="EMBL" id="RZYA01000002">
    <property type="protein sequence ID" value="RVU27827.1"/>
    <property type="molecule type" value="Genomic_DNA"/>
</dbReference>
<evidence type="ECO:0000256" key="1">
    <source>
        <dbReference type="ARBA" id="ARBA00022729"/>
    </source>
</evidence>
<keyword evidence="5" id="KW-1185">Reference proteome</keyword>
<protein>
    <recommendedName>
        <fullName evidence="6">VCBS repeat-containing protein</fullName>
    </recommendedName>
</protein>
<reference evidence="4 5" key="1">
    <citation type="submission" date="2019-01" db="EMBL/GenBank/DDBJ databases">
        <title>Genome sequences of Streptomyces and Rhizobium isolates collected from root and soil.</title>
        <authorList>
            <person name="Chhettri S."/>
            <person name="Sevigny J.L."/>
            <person name="Sen A."/>
            <person name="Ennis N."/>
            <person name="Tisa L."/>
        </authorList>
    </citation>
    <scope>NUCLEOTIDE SEQUENCE [LARGE SCALE GENOMIC DNA]</scope>
    <source>
        <strain evidence="4 5">San01</strain>
    </source>
</reference>
<feature type="chain" id="PRO_5039494909" description="VCBS repeat-containing protein" evidence="3">
    <location>
        <begin position="27"/>
        <end position="493"/>
    </location>
</feature>
<name>A0A3S2VKD1_9ACTN</name>
<feature type="signal peptide" evidence="3">
    <location>
        <begin position="1"/>
        <end position="26"/>
    </location>
</feature>
<comment type="caution">
    <text evidence="4">The sequence shown here is derived from an EMBL/GenBank/DDBJ whole genome shotgun (WGS) entry which is preliminary data.</text>
</comment>
<dbReference type="PANTHER" id="PTHR46580:SF2">
    <property type="entry name" value="MAM DOMAIN-CONTAINING PROTEIN"/>
    <property type="match status" value="1"/>
</dbReference>
<dbReference type="InterPro" id="IPR028994">
    <property type="entry name" value="Integrin_alpha_N"/>
</dbReference>
<accession>A0A3S2VKD1</accession>
<evidence type="ECO:0000256" key="3">
    <source>
        <dbReference type="SAM" id="SignalP"/>
    </source>
</evidence>
<feature type="region of interest" description="Disordered" evidence="2">
    <location>
        <begin position="330"/>
        <end position="392"/>
    </location>
</feature>
<evidence type="ECO:0000313" key="4">
    <source>
        <dbReference type="EMBL" id="RVU27827.1"/>
    </source>
</evidence>
<gene>
    <name evidence="4" type="ORF">EOT10_05960</name>
</gene>
<evidence type="ECO:0000256" key="2">
    <source>
        <dbReference type="SAM" id="MobiDB-lite"/>
    </source>
</evidence>
<feature type="region of interest" description="Disordered" evidence="2">
    <location>
        <begin position="32"/>
        <end position="55"/>
    </location>
</feature>
<dbReference type="RefSeq" id="WP_127826983.1">
    <property type="nucleotide sequence ID" value="NZ_RZYA01000002.1"/>
</dbReference>
<feature type="region of interest" description="Disordered" evidence="2">
    <location>
        <begin position="209"/>
        <end position="284"/>
    </location>
</feature>
<organism evidence="4 5">
    <name type="scientific">Streptomyces antnestii</name>
    <dbReference type="NCBI Taxonomy" id="2494256"/>
    <lineage>
        <taxon>Bacteria</taxon>
        <taxon>Bacillati</taxon>
        <taxon>Actinomycetota</taxon>
        <taxon>Actinomycetes</taxon>
        <taxon>Kitasatosporales</taxon>
        <taxon>Streptomycetaceae</taxon>
        <taxon>Streptomyces</taxon>
    </lineage>
</organism>
<sequence>MSRAPRHRPRLSPALIAIGCAVTLLAGCSAGEAQDRTADPAPRVPTGRGAGERGLGDFDRDGYDDFVTSLTTRNKFRQPTGYHLLVLPGSAKGLDPGRRRTYRDSYYGPLLRADLNGDGYTDLVATRTDRHAADPARRDDPGNAVIIPGGRKGLGDPLPVRAEGLVSAHAAVDVDGDGAVDLVYAGYHPNGNDTELPDRQGLVAYGPFGKDGAPARTADLRSTAGPRQATSGDFDGDGYGDVLFTDPDPGEEDADPPVDNGPAVTYFRGGPRGLTPAPPPGNLGNETYDGVMVPRSGDVDGDGIEDILAPGYRDVGVAEGPASGRLTVTYGSKSGVGRGRPHSVFDQETPGVPGDSQGKDGFGRGAGTGDVNGDGQPDLVVDTPGEDQGDGRFTLLPGGPDGPPTGAGATAFDLDTPGVPGRHDPTGGDGFAATFPLLDVNGDGRSDVVADAPGYRRGKGGLWLFPGTPRGLGTAGRIQFVDPSGLGLPPRTA</sequence>
<feature type="compositionally biased region" description="Basic and acidic residues" evidence="2">
    <location>
        <begin position="129"/>
        <end position="141"/>
    </location>
</feature>
<dbReference type="Proteomes" id="UP000283128">
    <property type="component" value="Unassembled WGS sequence"/>
</dbReference>
<evidence type="ECO:0008006" key="6">
    <source>
        <dbReference type="Google" id="ProtNLM"/>
    </source>
</evidence>
<proteinExistence type="predicted"/>
<feature type="region of interest" description="Disordered" evidence="2">
    <location>
        <begin position="129"/>
        <end position="150"/>
    </location>
</feature>
<dbReference type="Gene3D" id="2.130.10.130">
    <property type="entry name" value="Integrin alpha, N-terminal"/>
    <property type="match status" value="3"/>
</dbReference>
<dbReference type="PROSITE" id="PS51257">
    <property type="entry name" value="PROKAR_LIPOPROTEIN"/>
    <property type="match status" value="1"/>
</dbReference>
<dbReference type="OrthoDB" id="3949976at2"/>
<dbReference type="SUPFAM" id="SSF69318">
    <property type="entry name" value="Integrin alpha N-terminal domain"/>
    <property type="match status" value="1"/>
</dbReference>